<dbReference type="EMBL" id="JBBNAG010000010">
    <property type="protein sequence ID" value="KAK9101322.1"/>
    <property type="molecule type" value="Genomic_DNA"/>
</dbReference>
<dbReference type="AlphaFoldDB" id="A0AAP0HXE4"/>
<dbReference type="Gene3D" id="3.40.50.1820">
    <property type="entry name" value="alpha/beta hydrolase"/>
    <property type="match status" value="1"/>
</dbReference>
<name>A0AAP0HXE4_9MAGN</name>
<dbReference type="Proteomes" id="UP001419268">
    <property type="component" value="Unassembled WGS sequence"/>
</dbReference>
<evidence type="ECO:0008006" key="3">
    <source>
        <dbReference type="Google" id="ProtNLM"/>
    </source>
</evidence>
<organism evidence="1 2">
    <name type="scientific">Stephania cephalantha</name>
    <dbReference type="NCBI Taxonomy" id="152367"/>
    <lineage>
        <taxon>Eukaryota</taxon>
        <taxon>Viridiplantae</taxon>
        <taxon>Streptophyta</taxon>
        <taxon>Embryophyta</taxon>
        <taxon>Tracheophyta</taxon>
        <taxon>Spermatophyta</taxon>
        <taxon>Magnoliopsida</taxon>
        <taxon>Ranunculales</taxon>
        <taxon>Menispermaceae</taxon>
        <taxon>Menispermoideae</taxon>
        <taxon>Cissampelideae</taxon>
        <taxon>Stephania</taxon>
    </lineage>
</organism>
<dbReference type="PANTHER" id="PTHR42886:SF53">
    <property type="entry name" value="ALPHA_BETA-HYDROLASES SUPERFAMILY PROTEIN"/>
    <property type="match status" value="1"/>
</dbReference>
<accession>A0AAP0HXE4</accession>
<proteinExistence type="predicted"/>
<sequence length="101" mass="11336">MDRLATHMAPACLTIEKDCRVLTVHGASDRIVPANDAFEFAKLITNHKLHIIEGADHEYTSHQAELASIVLQFIKEGLQHQNCDIQPRLPPRANKSNNSRL</sequence>
<dbReference type="SUPFAM" id="SSF53474">
    <property type="entry name" value="alpha/beta-Hydrolases"/>
    <property type="match status" value="1"/>
</dbReference>
<dbReference type="PANTHER" id="PTHR42886">
    <property type="entry name" value="RE40534P-RELATED"/>
    <property type="match status" value="1"/>
</dbReference>
<keyword evidence="2" id="KW-1185">Reference proteome</keyword>
<evidence type="ECO:0000313" key="2">
    <source>
        <dbReference type="Proteomes" id="UP001419268"/>
    </source>
</evidence>
<protein>
    <recommendedName>
        <fullName evidence="3">Peptidase S9 prolyl oligopeptidase catalytic domain-containing protein</fullName>
    </recommendedName>
</protein>
<dbReference type="InterPro" id="IPR029058">
    <property type="entry name" value="AB_hydrolase_fold"/>
</dbReference>
<gene>
    <name evidence="1" type="ORF">Scep_024752</name>
</gene>
<reference evidence="1 2" key="1">
    <citation type="submission" date="2024-01" db="EMBL/GenBank/DDBJ databases">
        <title>Genome assemblies of Stephania.</title>
        <authorList>
            <person name="Yang L."/>
        </authorList>
    </citation>
    <scope>NUCLEOTIDE SEQUENCE [LARGE SCALE GENOMIC DNA]</scope>
    <source>
        <strain evidence="1">JXDWG</strain>
        <tissue evidence="1">Leaf</tissue>
    </source>
</reference>
<evidence type="ECO:0000313" key="1">
    <source>
        <dbReference type="EMBL" id="KAK9101322.1"/>
    </source>
</evidence>
<comment type="caution">
    <text evidence="1">The sequence shown here is derived from an EMBL/GenBank/DDBJ whole genome shotgun (WGS) entry which is preliminary data.</text>
</comment>